<reference evidence="1" key="1">
    <citation type="submission" date="2012-02" db="EMBL/GenBank/DDBJ databases">
        <title>Whole genome shotgun sequence of Gordonia otitidis NBRC 100426.</title>
        <authorList>
            <person name="Yoshida I."/>
            <person name="Hosoyama A."/>
            <person name="Tsuchikane K."/>
            <person name="Katsumata H."/>
            <person name="Yamazaki S."/>
            <person name="Fujita N."/>
        </authorList>
    </citation>
    <scope>NUCLEOTIDE SEQUENCE [LARGE SCALE GENOMIC DNA]</scope>
    <source>
        <strain evidence="1">NBRC 100426</strain>
    </source>
</reference>
<gene>
    <name evidence="1" type="ORF">GOOTI_065_00350</name>
</gene>
<keyword evidence="2" id="KW-1185">Reference proteome</keyword>
<organism evidence="1 2">
    <name type="scientific">Gordonia otitidis (strain DSM 44809 / CCUG 52243 / JCM 12355 / NBRC 100426 / IFM 10032)</name>
    <dbReference type="NCBI Taxonomy" id="1108044"/>
    <lineage>
        <taxon>Bacteria</taxon>
        <taxon>Bacillati</taxon>
        <taxon>Actinomycetota</taxon>
        <taxon>Actinomycetes</taxon>
        <taxon>Mycobacteriales</taxon>
        <taxon>Gordoniaceae</taxon>
        <taxon>Gordonia</taxon>
    </lineage>
</organism>
<comment type="caution">
    <text evidence="1">The sequence shown here is derived from an EMBL/GenBank/DDBJ whole genome shotgun (WGS) entry which is preliminary data.</text>
</comment>
<sequence length="83" mass="8934">MIAKKNPGGRAGESQAVEWVRDFLEYSEPLTTEERSEVAAVSVVVELGYRPAVQCTSCGSWLVAPKSVALHRGPVCRSKDGDA</sequence>
<dbReference type="AlphaFoldDB" id="H5TIX2"/>
<evidence type="ECO:0000313" key="1">
    <source>
        <dbReference type="EMBL" id="GAB33430.1"/>
    </source>
</evidence>
<protein>
    <submittedName>
        <fullName evidence="1">Uncharacterized protein</fullName>
    </submittedName>
</protein>
<dbReference type="OrthoDB" id="4376682at2"/>
<dbReference type="Pfam" id="PF19474">
    <property type="entry name" value="DUF6011"/>
    <property type="match status" value="1"/>
</dbReference>
<evidence type="ECO:0000313" key="2">
    <source>
        <dbReference type="Proteomes" id="UP000005038"/>
    </source>
</evidence>
<dbReference type="Proteomes" id="UP000005038">
    <property type="component" value="Unassembled WGS sequence"/>
</dbReference>
<name>H5TIX2_GORO1</name>
<dbReference type="InterPro" id="IPR046053">
    <property type="entry name" value="DUF6011"/>
</dbReference>
<proteinExistence type="predicted"/>
<dbReference type="STRING" id="1108044.GOOTI_065_00350"/>
<dbReference type="EMBL" id="BAFB01000065">
    <property type="protein sequence ID" value="GAB33430.1"/>
    <property type="molecule type" value="Genomic_DNA"/>
</dbReference>
<accession>H5TIX2</accession>
<dbReference type="RefSeq" id="WP_007237683.1">
    <property type="nucleotide sequence ID" value="NZ_BAFB01000065.1"/>
</dbReference>